<feature type="transmembrane region" description="Helical" evidence="1">
    <location>
        <begin position="45"/>
        <end position="66"/>
    </location>
</feature>
<reference evidence="2 3" key="1">
    <citation type="journal article" date="2018" name="Int. J. Syst. Evol. Microbiol.">
        <title>Planococcus salinus sp. nov., a moderately halophilic bacterium isolated from a saline-alkali soil.</title>
        <authorList>
            <person name="Gan L."/>
        </authorList>
    </citation>
    <scope>NUCLEOTIDE SEQUENCE [LARGE SCALE GENOMIC DNA]</scope>
    <source>
        <strain evidence="2 3">LCB217</strain>
    </source>
</reference>
<proteinExistence type="predicted"/>
<comment type="caution">
    <text evidence="2">The sequence shown here is derived from an EMBL/GenBank/DDBJ whole genome shotgun (WGS) entry which is preliminary data.</text>
</comment>
<feature type="transmembrane region" description="Helical" evidence="1">
    <location>
        <begin position="20"/>
        <end position="39"/>
    </location>
</feature>
<sequence>MKESKTSGAGRNAVKIQPLILLSLSISAVTMGLFAYLNYAEGHSGYGLIFVVLCLFFVAFVVWGLIRNHRLK</sequence>
<protein>
    <submittedName>
        <fullName evidence="2">Uncharacterized protein</fullName>
    </submittedName>
</protein>
<keyword evidence="3" id="KW-1185">Reference proteome</keyword>
<dbReference type="EMBL" id="RIAX01000008">
    <property type="protein sequence ID" value="RNF39047.1"/>
    <property type="molecule type" value="Genomic_DNA"/>
</dbReference>
<gene>
    <name evidence="2" type="ORF">EEX84_11720</name>
</gene>
<name>A0A3M8P5V2_9BACL</name>
<dbReference type="Proteomes" id="UP000275473">
    <property type="component" value="Unassembled WGS sequence"/>
</dbReference>
<accession>A0A3M8P5V2</accession>
<evidence type="ECO:0000256" key="1">
    <source>
        <dbReference type="SAM" id="Phobius"/>
    </source>
</evidence>
<keyword evidence="1" id="KW-0812">Transmembrane</keyword>
<organism evidence="2 3">
    <name type="scientific">Planococcus salinus</name>
    <dbReference type="NCBI Taxonomy" id="1848460"/>
    <lineage>
        <taxon>Bacteria</taxon>
        <taxon>Bacillati</taxon>
        <taxon>Bacillota</taxon>
        <taxon>Bacilli</taxon>
        <taxon>Bacillales</taxon>
        <taxon>Caryophanaceae</taxon>
        <taxon>Planococcus</taxon>
    </lineage>
</organism>
<evidence type="ECO:0000313" key="3">
    <source>
        <dbReference type="Proteomes" id="UP000275473"/>
    </source>
</evidence>
<keyword evidence="1" id="KW-0472">Membrane</keyword>
<dbReference type="AlphaFoldDB" id="A0A3M8P5V2"/>
<keyword evidence="1" id="KW-1133">Transmembrane helix</keyword>
<evidence type="ECO:0000313" key="2">
    <source>
        <dbReference type="EMBL" id="RNF39047.1"/>
    </source>
</evidence>